<dbReference type="Proteomes" id="UP000805614">
    <property type="component" value="Unassembled WGS sequence"/>
</dbReference>
<protein>
    <submittedName>
        <fullName evidence="2">M48 family metallopeptidase</fullName>
    </submittedName>
</protein>
<sequence>MSNLVAADLVKRGPPPVENAKFSVRFCIVPPNVEVRRSARRRRTVSAYRDGDKTIVMVPSRLSAAEEEQWVATILQRLAERERRRRPSDTVLHDRARELSRRYLGGDAEPVSVRWVENQRSRWGSCTPDDGTIRLSTRLRGMPSWVVDYVIVHELAHLLVPGHGPEFWELVSRYPKSERARGYLEGVVAAAHLPEMEDEDEDEMAHEAAG</sequence>
<dbReference type="PANTHER" id="PTHR30399">
    <property type="entry name" value="UNCHARACTERIZED PROTEIN YGJP"/>
    <property type="match status" value="1"/>
</dbReference>
<evidence type="ECO:0000313" key="3">
    <source>
        <dbReference type="Proteomes" id="UP000805614"/>
    </source>
</evidence>
<reference evidence="2 3" key="1">
    <citation type="submission" date="2020-06" db="EMBL/GenBank/DDBJ databases">
        <title>Actinomadura xiongansis sp. nov., isolated from soil of Baiyangdian.</title>
        <authorList>
            <person name="Zhang X."/>
        </authorList>
    </citation>
    <scope>NUCLEOTIDE SEQUENCE [LARGE SCALE GENOMIC DNA]</scope>
    <source>
        <strain evidence="2 3">HBUM206468</strain>
    </source>
</reference>
<name>A0ABR7LY53_9ACTN</name>
<organism evidence="2 3">
    <name type="scientific">Actinomadura alba</name>
    <dbReference type="NCBI Taxonomy" id="406431"/>
    <lineage>
        <taxon>Bacteria</taxon>
        <taxon>Bacillati</taxon>
        <taxon>Actinomycetota</taxon>
        <taxon>Actinomycetes</taxon>
        <taxon>Streptosporangiales</taxon>
        <taxon>Thermomonosporaceae</taxon>
        <taxon>Actinomadura</taxon>
    </lineage>
</organism>
<dbReference type="Gene3D" id="3.30.2010.10">
    <property type="entry name" value="Metalloproteases ('zincins'), catalytic domain"/>
    <property type="match status" value="1"/>
</dbReference>
<gene>
    <name evidence="2" type="ORF">HKK74_28680</name>
</gene>
<dbReference type="InterPro" id="IPR002725">
    <property type="entry name" value="YgjP-like_metallopeptidase"/>
</dbReference>
<dbReference type="Pfam" id="PF01863">
    <property type="entry name" value="YgjP-like"/>
    <property type="match status" value="1"/>
</dbReference>
<comment type="caution">
    <text evidence="2">The sequence shown here is derived from an EMBL/GenBank/DDBJ whole genome shotgun (WGS) entry which is preliminary data.</text>
</comment>
<evidence type="ECO:0000313" key="2">
    <source>
        <dbReference type="EMBL" id="MBC6469437.1"/>
    </source>
</evidence>
<evidence type="ECO:0000259" key="1">
    <source>
        <dbReference type="Pfam" id="PF01863"/>
    </source>
</evidence>
<dbReference type="InterPro" id="IPR053136">
    <property type="entry name" value="UTP_pyrophosphatase-like"/>
</dbReference>
<accession>A0ABR7LY53</accession>
<proteinExistence type="predicted"/>
<dbReference type="CDD" id="cd07344">
    <property type="entry name" value="M48_yhfN_like"/>
    <property type="match status" value="1"/>
</dbReference>
<feature type="domain" description="YgjP-like metallopeptidase" evidence="1">
    <location>
        <begin position="116"/>
        <end position="180"/>
    </location>
</feature>
<dbReference type="EMBL" id="JABVEC010000027">
    <property type="protein sequence ID" value="MBC6469437.1"/>
    <property type="molecule type" value="Genomic_DNA"/>
</dbReference>
<dbReference type="PANTHER" id="PTHR30399:SF1">
    <property type="entry name" value="UTP PYROPHOSPHATASE"/>
    <property type="match status" value="1"/>
</dbReference>
<keyword evidence="3" id="KW-1185">Reference proteome</keyword>